<feature type="transmembrane region" description="Helical" evidence="3">
    <location>
        <begin position="9"/>
        <end position="29"/>
    </location>
</feature>
<evidence type="ECO:0000256" key="2">
    <source>
        <dbReference type="ARBA" id="ARBA00023136"/>
    </source>
</evidence>
<accession>A0A430AFB7</accession>
<organism evidence="5 6">
    <name type="scientific">Vagococcus entomophilus</name>
    <dbReference type="NCBI Taxonomy" id="1160095"/>
    <lineage>
        <taxon>Bacteria</taxon>
        <taxon>Bacillati</taxon>
        <taxon>Bacillota</taxon>
        <taxon>Bacilli</taxon>
        <taxon>Lactobacillales</taxon>
        <taxon>Enterococcaceae</taxon>
        <taxon>Vagococcus</taxon>
    </lineage>
</organism>
<evidence type="ECO:0000313" key="6">
    <source>
        <dbReference type="Proteomes" id="UP000288669"/>
    </source>
</evidence>
<dbReference type="Proteomes" id="UP000288669">
    <property type="component" value="Unassembled WGS sequence"/>
</dbReference>
<dbReference type="GO" id="GO:0016020">
    <property type="term" value="C:membrane"/>
    <property type="evidence" value="ECO:0007669"/>
    <property type="project" value="UniProtKB-SubCell"/>
</dbReference>
<reference evidence="5 6" key="1">
    <citation type="submission" date="2017-05" db="EMBL/GenBank/DDBJ databases">
        <title>Vagococcus spp. assemblies.</title>
        <authorList>
            <person name="Gulvik C.A."/>
        </authorList>
    </citation>
    <scope>NUCLEOTIDE SEQUENCE [LARGE SCALE GENOMIC DNA]</scope>
    <source>
        <strain evidence="5 6">DSM 24756</strain>
    </source>
</reference>
<keyword evidence="2 3" id="KW-0472">Membrane</keyword>
<gene>
    <name evidence="5" type="ORF">CBF30_09300</name>
</gene>
<evidence type="ECO:0000256" key="1">
    <source>
        <dbReference type="ARBA" id="ARBA00004370"/>
    </source>
</evidence>
<evidence type="ECO:0000256" key="3">
    <source>
        <dbReference type="SAM" id="Phobius"/>
    </source>
</evidence>
<dbReference type="OrthoDB" id="2157616at2"/>
<sequence>MKKRGIQAVLFIVVVVLFICGLTGMSSFLRVKEKINSTPKQTKNTYLQKKRKEVKSAKALQPNTATGIKATVQNASIDTYLQQQGFQGTALIVRRGKVVLSQAYGEADQVTSRRNSVNTTYYLGSAQKSIIATAILQLQGQGKLKIDDPIAKYIADFPNGQQIKLRNLLNHTSGIKGREETGDYIAPKEVVEQIKQQGIKAQPGSWNYQDSNYSTLAYVVELIEKSSIQDYVKKRIFEPAKMLNSGFYQTFEKTIEPSKSYKIKEEKFHEAKLPNLSQLYGAGDIYTTATDLYLYDKALMTGVLLKEKEKKEMFTSGSRSTYGMGFYVNPGSYSSHGVLGGWNCINSFTHTGLTYIVLLENTNKVKSLGQVANHIYELLNKSEEPN</sequence>
<dbReference type="AlphaFoldDB" id="A0A430AFB7"/>
<dbReference type="Gene3D" id="3.40.710.10">
    <property type="entry name" value="DD-peptidase/beta-lactamase superfamily"/>
    <property type="match status" value="1"/>
</dbReference>
<evidence type="ECO:0000259" key="4">
    <source>
        <dbReference type="Pfam" id="PF00144"/>
    </source>
</evidence>
<dbReference type="InterPro" id="IPR001466">
    <property type="entry name" value="Beta-lactam-related"/>
</dbReference>
<keyword evidence="3" id="KW-1133">Transmembrane helix</keyword>
<dbReference type="SUPFAM" id="SSF56601">
    <property type="entry name" value="beta-lactamase/transpeptidase-like"/>
    <property type="match status" value="1"/>
</dbReference>
<name>A0A430AFB7_9ENTE</name>
<dbReference type="InterPro" id="IPR012338">
    <property type="entry name" value="Beta-lactam/transpept-like"/>
</dbReference>
<dbReference type="PANTHER" id="PTHR46825">
    <property type="entry name" value="D-ALANYL-D-ALANINE-CARBOXYPEPTIDASE/ENDOPEPTIDASE AMPH"/>
    <property type="match status" value="1"/>
</dbReference>
<keyword evidence="6" id="KW-1185">Reference proteome</keyword>
<keyword evidence="3" id="KW-0812">Transmembrane</keyword>
<comment type="caution">
    <text evidence="5">The sequence shown here is derived from an EMBL/GenBank/DDBJ whole genome shotgun (WGS) entry which is preliminary data.</text>
</comment>
<comment type="subcellular location">
    <subcellularLocation>
        <location evidence="1">Membrane</location>
    </subcellularLocation>
</comment>
<dbReference type="EMBL" id="NGJZ01000003">
    <property type="protein sequence ID" value="RSU06440.1"/>
    <property type="molecule type" value="Genomic_DNA"/>
</dbReference>
<dbReference type="Pfam" id="PF00144">
    <property type="entry name" value="Beta-lactamase"/>
    <property type="match status" value="1"/>
</dbReference>
<dbReference type="InterPro" id="IPR050491">
    <property type="entry name" value="AmpC-like"/>
</dbReference>
<dbReference type="RefSeq" id="WP_126825699.1">
    <property type="nucleotide sequence ID" value="NZ_JBHLWU010000001.1"/>
</dbReference>
<dbReference type="PANTHER" id="PTHR46825:SF11">
    <property type="entry name" value="PENICILLIN-BINDING PROTEIN 4"/>
    <property type="match status" value="1"/>
</dbReference>
<proteinExistence type="predicted"/>
<protein>
    <submittedName>
        <fullName evidence="5">Penicillin-binding protein</fullName>
    </submittedName>
</protein>
<feature type="domain" description="Beta-lactamase-related" evidence="4">
    <location>
        <begin position="77"/>
        <end position="364"/>
    </location>
</feature>
<evidence type="ECO:0000313" key="5">
    <source>
        <dbReference type="EMBL" id="RSU06440.1"/>
    </source>
</evidence>